<evidence type="ECO:0000256" key="1">
    <source>
        <dbReference type="SAM" id="SignalP"/>
    </source>
</evidence>
<comment type="caution">
    <text evidence="4">The sequence shown here is derived from an EMBL/GenBank/DDBJ whole genome shotgun (WGS) entry which is preliminary data.</text>
</comment>
<evidence type="ECO:0000259" key="2">
    <source>
        <dbReference type="Pfam" id="PF14339"/>
    </source>
</evidence>
<evidence type="ECO:0000259" key="3">
    <source>
        <dbReference type="Pfam" id="PF18962"/>
    </source>
</evidence>
<dbReference type="Pfam" id="PF14339">
    <property type="entry name" value="DUF4394"/>
    <property type="match status" value="1"/>
</dbReference>
<gene>
    <name evidence="4" type="ORF">Q5H93_13630</name>
</gene>
<protein>
    <submittedName>
        <fullName evidence="4">DUF4394 domain-containing protein</fullName>
    </submittedName>
</protein>
<dbReference type="InterPro" id="IPR025507">
    <property type="entry name" value="DUF4394"/>
</dbReference>
<dbReference type="Proteomes" id="UP001176429">
    <property type="component" value="Unassembled WGS sequence"/>
</dbReference>
<feature type="chain" id="PRO_5047021217" evidence="1">
    <location>
        <begin position="34"/>
        <end position="976"/>
    </location>
</feature>
<feature type="domain" description="Secretion system C-terminal sorting" evidence="3">
    <location>
        <begin position="898"/>
        <end position="975"/>
    </location>
</feature>
<feature type="signal peptide" evidence="1">
    <location>
        <begin position="1"/>
        <end position="33"/>
    </location>
</feature>
<feature type="domain" description="DUF4394" evidence="2">
    <location>
        <begin position="68"/>
        <end position="318"/>
    </location>
</feature>
<sequence>MYLSLLTPSATCRRWAIALLAATLLLATASSQAQTIYGLGTITGSNFRNEPVGSQGLILINPTTGAAQTLAPVRLTGVTAGQTLVGIDFRPADNLLYGLGYDAALAGPANNAQVYLVNPGTNVATPVGSAIRLELGTTTDGIGFDFNPTVDRIRVVSANDANYRLNPVTGGIVDADPVTAGIQADGNLSYSGGSPANPGVGTAAYTNSFVGSASTTLYDIDYINGGILSIQNPPNLGTLNTQSTLQLVVTGGSSPGTYTVGAVRHLGLDIYYNPNDNTNVGYFTLVSPPRAVFGGTSRASDTYRLDLSTGVATQLANTVPASSFINLEIRDLAIALAPIPDLTWNGSTSTDWRTAANWTPALVPGPANNVTIPGGTPFQPTINQAQQTNAFTLSSGATLTLPSNGYLVVGGDFINNGTFNSSGTGTVVMNLNVNQVIGGSSATQFENLIIGTGNATLATSASLAGPASVHGLLTLAGGNLTVTGQTFTLLSDAAGTAMVYNAGSGVVNGPVTVQRYIAPNLNGGPGYRHYSPPVSGSTVADLSTAGFVPVLNTAYNSAAQPGLVTPFPNVFSYDQGRVGTVTSDYNFFDQGWQSPGGTGDALNVTQGYTVNINAAAKVDFVGPLNNGPYTASGLGRGSNGAAGWHLRGNPYPAPLDWQLIINNGGLSSIDPALYVYKSSGQYTGSFASYINGMGTNGGTNLLPSAQAFFVRTSAVGASGSINFTNNERLTTYANPAFQRSAADLRPQLTLSLNSASASTQTVAYFQQGATAAFDAQFDAAYLPNLNGLTLATEAGAEPLAINGLPALTGQNELLPLRLAAAPGSYILHVDALRNLPTGYHAYLRDALTGTFTDLAATPSLPLTLAANAPAAGRYALLFTTQARVLATAPQELAQLVSVYPNPAHGTATLVLPAALRGAQATQVQVLDNLGRVVLTRTLAAGATEALQLPLGTLNAGIYTVQARTAVGLVAKRLVVQ</sequence>
<evidence type="ECO:0000313" key="4">
    <source>
        <dbReference type="EMBL" id="MDO7875779.1"/>
    </source>
</evidence>
<organism evidence="4 5">
    <name type="scientific">Hymenobacter aranciens</name>
    <dbReference type="NCBI Taxonomy" id="3063996"/>
    <lineage>
        <taxon>Bacteria</taxon>
        <taxon>Pseudomonadati</taxon>
        <taxon>Bacteroidota</taxon>
        <taxon>Cytophagia</taxon>
        <taxon>Cytophagales</taxon>
        <taxon>Hymenobacteraceae</taxon>
        <taxon>Hymenobacter</taxon>
    </lineage>
</organism>
<reference evidence="4" key="1">
    <citation type="submission" date="2023-07" db="EMBL/GenBank/DDBJ databases">
        <authorList>
            <person name="Kim M.K."/>
        </authorList>
    </citation>
    <scope>NUCLEOTIDE SEQUENCE</scope>
    <source>
        <strain evidence="4">ASUV-10-1</strain>
    </source>
</reference>
<name>A0ABT9BBY6_9BACT</name>
<dbReference type="NCBIfam" id="TIGR04183">
    <property type="entry name" value="Por_Secre_tail"/>
    <property type="match status" value="1"/>
</dbReference>
<evidence type="ECO:0000313" key="5">
    <source>
        <dbReference type="Proteomes" id="UP001176429"/>
    </source>
</evidence>
<dbReference type="Pfam" id="PF18962">
    <property type="entry name" value="Por_Secre_tail"/>
    <property type="match status" value="1"/>
</dbReference>
<keyword evidence="5" id="KW-1185">Reference proteome</keyword>
<dbReference type="RefSeq" id="WP_305007099.1">
    <property type="nucleotide sequence ID" value="NZ_JAUQSY010000008.1"/>
</dbReference>
<keyword evidence="1" id="KW-0732">Signal</keyword>
<accession>A0ABT9BBY6</accession>
<dbReference type="InterPro" id="IPR026444">
    <property type="entry name" value="Secre_tail"/>
</dbReference>
<dbReference type="EMBL" id="JAUQSY010000008">
    <property type="protein sequence ID" value="MDO7875779.1"/>
    <property type="molecule type" value="Genomic_DNA"/>
</dbReference>
<proteinExistence type="predicted"/>